<keyword evidence="6 13" id="KW-0347">Helicase</keyword>
<evidence type="ECO:0000256" key="4">
    <source>
        <dbReference type="ARBA" id="ARBA00022741"/>
    </source>
</evidence>
<evidence type="ECO:0000256" key="9">
    <source>
        <dbReference type="ARBA" id="ARBA00023235"/>
    </source>
</evidence>
<organism evidence="15 16">
    <name type="scientific">Halomonas elongata</name>
    <dbReference type="NCBI Taxonomy" id="2746"/>
    <lineage>
        <taxon>Bacteria</taxon>
        <taxon>Pseudomonadati</taxon>
        <taxon>Pseudomonadota</taxon>
        <taxon>Gammaproteobacteria</taxon>
        <taxon>Oceanospirillales</taxon>
        <taxon>Halomonadaceae</taxon>
        <taxon>Halomonas</taxon>
    </lineage>
</organism>
<dbReference type="EC" id="5.6.2.3" evidence="12 13"/>
<keyword evidence="2 13" id="KW-0639">Primosome</keyword>
<dbReference type="Gene3D" id="1.10.860.10">
    <property type="entry name" value="DNAb Helicase, Chain A"/>
    <property type="match status" value="1"/>
</dbReference>
<dbReference type="Gene3D" id="3.40.50.300">
    <property type="entry name" value="P-loop containing nucleotide triphosphate hydrolases"/>
    <property type="match status" value="1"/>
</dbReference>
<reference evidence="15 16" key="1">
    <citation type="submission" date="2016-06" db="EMBL/GenBank/DDBJ databases">
        <title>Genome sequence of halotolerant plant growth promoting strain of Halomonas elongata HEK1 isolated from salterns of Rann of Kutch, Gujarat, India.</title>
        <authorList>
            <person name="Gaba S."/>
            <person name="Singh R.N."/>
            <person name="Abrol S."/>
            <person name="Kaushik R."/>
            <person name="Saxena A.K."/>
        </authorList>
    </citation>
    <scope>NUCLEOTIDE SEQUENCE [LARGE SCALE GENOMIC DNA]</scope>
    <source>
        <strain evidence="15 16">HEK1</strain>
    </source>
</reference>
<dbReference type="GO" id="GO:0043139">
    <property type="term" value="F:5'-3' DNA helicase activity"/>
    <property type="evidence" value="ECO:0007669"/>
    <property type="project" value="UniProtKB-EC"/>
</dbReference>
<evidence type="ECO:0000256" key="7">
    <source>
        <dbReference type="ARBA" id="ARBA00022840"/>
    </source>
</evidence>
<evidence type="ECO:0000313" key="15">
    <source>
        <dbReference type="EMBL" id="OBX34862.1"/>
    </source>
</evidence>
<dbReference type="Pfam" id="PF00772">
    <property type="entry name" value="DnaB"/>
    <property type="match status" value="1"/>
</dbReference>
<dbReference type="InterPro" id="IPR007693">
    <property type="entry name" value="DNA_helicase_DnaB-like_N"/>
</dbReference>
<dbReference type="PATRIC" id="fig|2746.7.peg.4039"/>
<comment type="caution">
    <text evidence="15">The sequence shown here is derived from an EMBL/GenBank/DDBJ whole genome shotgun (WGS) entry which is preliminary data.</text>
</comment>
<dbReference type="InterPro" id="IPR007694">
    <property type="entry name" value="DNA_helicase_DnaB-like_C"/>
</dbReference>
<dbReference type="EMBL" id="MAJD01000002">
    <property type="protein sequence ID" value="OBX34862.1"/>
    <property type="molecule type" value="Genomic_DNA"/>
</dbReference>
<evidence type="ECO:0000256" key="8">
    <source>
        <dbReference type="ARBA" id="ARBA00023125"/>
    </source>
</evidence>
<dbReference type="PANTHER" id="PTHR30153">
    <property type="entry name" value="REPLICATIVE DNA HELICASE DNAB"/>
    <property type="match status" value="1"/>
</dbReference>
<keyword evidence="5 13" id="KW-0378">Hydrolase</keyword>
<comment type="similarity">
    <text evidence="1 13">Belongs to the helicase family. DnaB subfamily.</text>
</comment>
<keyword evidence="3 13" id="KW-0235">DNA replication</keyword>
<dbReference type="NCBIfam" id="TIGR00665">
    <property type="entry name" value="DnaB"/>
    <property type="match status" value="1"/>
</dbReference>
<keyword evidence="8 13" id="KW-0238">DNA-binding</keyword>
<keyword evidence="4 13" id="KW-0547">Nucleotide-binding</keyword>
<evidence type="ECO:0000256" key="6">
    <source>
        <dbReference type="ARBA" id="ARBA00022806"/>
    </source>
</evidence>
<evidence type="ECO:0000256" key="2">
    <source>
        <dbReference type="ARBA" id="ARBA00022515"/>
    </source>
</evidence>
<keyword evidence="7 13" id="KW-0067">ATP-binding</keyword>
<name>A0A1B8NXY9_HALEL</name>
<dbReference type="Pfam" id="PF03796">
    <property type="entry name" value="DnaB_C"/>
    <property type="match status" value="1"/>
</dbReference>
<dbReference type="InterPro" id="IPR007692">
    <property type="entry name" value="DNA_helicase_DnaB"/>
</dbReference>
<gene>
    <name evidence="15" type="primary">dnaB_2</name>
    <name evidence="15" type="ORF">A8U91_03925</name>
</gene>
<evidence type="ECO:0000313" key="16">
    <source>
        <dbReference type="Proteomes" id="UP000092504"/>
    </source>
</evidence>
<dbReference type="SMART" id="SM00382">
    <property type="entry name" value="AAA"/>
    <property type="match status" value="1"/>
</dbReference>
<keyword evidence="9" id="KW-0413">Isomerase</keyword>
<dbReference type="Proteomes" id="UP000092504">
    <property type="component" value="Unassembled WGS sequence"/>
</dbReference>
<evidence type="ECO:0000256" key="3">
    <source>
        <dbReference type="ARBA" id="ARBA00022705"/>
    </source>
</evidence>
<evidence type="ECO:0000256" key="12">
    <source>
        <dbReference type="NCBIfam" id="TIGR00665"/>
    </source>
</evidence>
<dbReference type="PROSITE" id="PS51199">
    <property type="entry name" value="SF4_HELICASE"/>
    <property type="match status" value="1"/>
</dbReference>
<dbReference type="GO" id="GO:1990077">
    <property type="term" value="C:primosome complex"/>
    <property type="evidence" value="ECO:0007669"/>
    <property type="project" value="UniProtKB-UniRule"/>
</dbReference>
<dbReference type="PANTHER" id="PTHR30153:SF2">
    <property type="entry name" value="REPLICATIVE DNA HELICASE"/>
    <property type="match status" value="1"/>
</dbReference>
<evidence type="ECO:0000256" key="10">
    <source>
        <dbReference type="ARBA" id="ARBA00044932"/>
    </source>
</evidence>
<protein>
    <recommendedName>
        <fullName evidence="12 13">Replicative DNA helicase</fullName>
        <ecNumber evidence="12 13">5.6.2.3</ecNumber>
    </recommendedName>
</protein>
<dbReference type="NCBIfam" id="NF004384">
    <property type="entry name" value="PRK05748.1"/>
    <property type="match status" value="1"/>
</dbReference>
<dbReference type="InterPro" id="IPR003593">
    <property type="entry name" value="AAA+_ATPase"/>
</dbReference>
<dbReference type="CDD" id="cd00984">
    <property type="entry name" value="DnaB_C"/>
    <property type="match status" value="1"/>
</dbReference>
<evidence type="ECO:0000256" key="13">
    <source>
        <dbReference type="RuleBase" id="RU362085"/>
    </source>
</evidence>
<feature type="domain" description="SF4 helicase" evidence="14">
    <location>
        <begin position="188"/>
        <end position="462"/>
    </location>
</feature>
<comment type="function">
    <text evidence="10 13">The main replicative DNA helicase, it participates in initiation and elongation during chromosome replication. Travels ahead of the DNA replisome, separating dsDNA into templates for DNA synthesis. A processive ATP-dependent 5'-3' DNA helicase it has DNA-dependent ATPase activity.</text>
</comment>
<evidence type="ECO:0000256" key="11">
    <source>
        <dbReference type="ARBA" id="ARBA00048954"/>
    </source>
</evidence>
<accession>A0A1B8NXY9</accession>
<dbReference type="InterPro" id="IPR036185">
    <property type="entry name" value="DNA_heli_DnaB-like_N_sf"/>
</dbReference>
<proteinExistence type="inferred from homology"/>
<dbReference type="SUPFAM" id="SSF52540">
    <property type="entry name" value="P-loop containing nucleoside triphosphate hydrolases"/>
    <property type="match status" value="1"/>
</dbReference>
<dbReference type="GO" id="GO:0006269">
    <property type="term" value="P:DNA replication, synthesis of primer"/>
    <property type="evidence" value="ECO:0007669"/>
    <property type="project" value="UniProtKB-UniRule"/>
</dbReference>
<dbReference type="GO" id="GO:0003677">
    <property type="term" value="F:DNA binding"/>
    <property type="evidence" value="ECO:0007669"/>
    <property type="project" value="UniProtKB-UniRule"/>
</dbReference>
<sequence>MSTDAPVQHTDVPQIGYQLPHSLEAEQSVIGGLMLDNRAWDDIADRLDGSMFYRPEHRHIYEAMRDLIAQEAPIDVVTLSEALEQHSRLETVGGLNYLAEIARHTPSAANITAYADIVRDRYQLRQLSQTAVALNRQALDAQGRSATSIIEAAEQQLFELVDDRRHALGSVREILEEVVDRIDIASQSDGGITGVPTGFTDVDRMTTGLQPADLVILAGRPSMGKSALGMGIAENVLVSTATQAQGPVIVFSLEMPREDLMLRLLASIGRLPLQALRSGQLEDDQWPSLAAAVAKAKDFENRLFIDDEGGLHASTLKTRARRIARKHGRPALILVDYLQMLTEPSAGGENRNLEISAISRILKATAKELSCPVVALSQLNRQLENRPNKRPTMADLRDSGSLEQDADLIGFVYRDEVYHPDNPENHGLAELILGKQRNGPTGTVHLAWLDEQTRFENLEWKHREVLS</sequence>
<dbReference type="InterPro" id="IPR027417">
    <property type="entry name" value="P-loop_NTPase"/>
</dbReference>
<evidence type="ECO:0000256" key="1">
    <source>
        <dbReference type="ARBA" id="ARBA00008428"/>
    </source>
</evidence>
<evidence type="ECO:0000259" key="14">
    <source>
        <dbReference type="PROSITE" id="PS51199"/>
    </source>
</evidence>
<dbReference type="FunFam" id="1.10.860.10:FF:000001">
    <property type="entry name" value="Replicative DNA helicase"/>
    <property type="match status" value="1"/>
</dbReference>
<comment type="catalytic activity">
    <reaction evidence="11 13">
        <text>ATP + H2O = ADP + phosphate + H(+)</text>
        <dbReference type="Rhea" id="RHEA:13065"/>
        <dbReference type="ChEBI" id="CHEBI:15377"/>
        <dbReference type="ChEBI" id="CHEBI:15378"/>
        <dbReference type="ChEBI" id="CHEBI:30616"/>
        <dbReference type="ChEBI" id="CHEBI:43474"/>
        <dbReference type="ChEBI" id="CHEBI:456216"/>
        <dbReference type="EC" id="5.6.2.3"/>
    </reaction>
</comment>
<dbReference type="GO" id="GO:0005829">
    <property type="term" value="C:cytosol"/>
    <property type="evidence" value="ECO:0007669"/>
    <property type="project" value="TreeGrafter"/>
</dbReference>
<dbReference type="SUPFAM" id="SSF48024">
    <property type="entry name" value="N-terminal domain of DnaB helicase"/>
    <property type="match status" value="1"/>
</dbReference>
<dbReference type="AlphaFoldDB" id="A0A1B8NXY9"/>
<dbReference type="GO" id="GO:0005524">
    <property type="term" value="F:ATP binding"/>
    <property type="evidence" value="ECO:0007669"/>
    <property type="project" value="UniProtKB-UniRule"/>
</dbReference>
<dbReference type="GO" id="GO:0016887">
    <property type="term" value="F:ATP hydrolysis activity"/>
    <property type="evidence" value="ECO:0007669"/>
    <property type="project" value="RHEA"/>
</dbReference>
<dbReference type="InterPro" id="IPR016136">
    <property type="entry name" value="DNA_helicase_N/primase_C"/>
</dbReference>
<evidence type="ECO:0000256" key="5">
    <source>
        <dbReference type="ARBA" id="ARBA00022801"/>
    </source>
</evidence>